<keyword evidence="5" id="KW-1185">Reference proteome</keyword>
<comment type="similarity">
    <text evidence="1">Belongs to the metallo-beta-lactamase superfamily. Class-B beta-lactamase family.</text>
</comment>
<dbReference type="EMBL" id="BSEC01000001">
    <property type="protein sequence ID" value="GLI91497.1"/>
    <property type="molecule type" value="Genomic_DNA"/>
</dbReference>
<feature type="domain" description="Metallo-beta-lactamase" evidence="3">
    <location>
        <begin position="55"/>
        <end position="238"/>
    </location>
</feature>
<dbReference type="RefSeq" id="WP_281800166.1">
    <property type="nucleotide sequence ID" value="NZ_BSEC01000001.1"/>
</dbReference>
<evidence type="ECO:0000313" key="5">
    <source>
        <dbReference type="Proteomes" id="UP001144323"/>
    </source>
</evidence>
<name>A0A9W6GR14_9HYPH</name>
<keyword evidence="2" id="KW-0732">Signal</keyword>
<dbReference type="Gene3D" id="3.60.15.10">
    <property type="entry name" value="Ribonuclease Z/Hydroxyacylglutathione hydrolase-like"/>
    <property type="match status" value="1"/>
</dbReference>
<dbReference type="PANTHER" id="PTHR42951:SF4">
    <property type="entry name" value="ACYL-COENZYME A THIOESTERASE MBLAC2"/>
    <property type="match status" value="1"/>
</dbReference>
<dbReference type="SMART" id="SM00849">
    <property type="entry name" value="Lactamase_B"/>
    <property type="match status" value="1"/>
</dbReference>
<dbReference type="AlphaFoldDB" id="A0A9W6GR14"/>
<evidence type="ECO:0000256" key="1">
    <source>
        <dbReference type="ARBA" id="ARBA00005250"/>
    </source>
</evidence>
<proteinExistence type="inferred from homology"/>
<dbReference type="SUPFAM" id="SSF56281">
    <property type="entry name" value="Metallo-hydrolase/oxidoreductase"/>
    <property type="match status" value="1"/>
</dbReference>
<dbReference type="CDD" id="cd16282">
    <property type="entry name" value="metallo-hydrolase-like_MBL-fold"/>
    <property type="match status" value="1"/>
</dbReference>
<protein>
    <submittedName>
        <fullName evidence="4">MBL fold metallo-hydrolase</fullName>
    </submittedName>
</protein>
<gene>
    <name evidence="4" type="ORF">LMG27198_04890</name>
</gene>
<dbReference type="PANTHER" id="PTHR42951">
    <property type="entry name" value="METALLO-BETA-LACTAMASE DOMAIN-CONTAINING"/>
    <property type="match status" value="1"/>
</dbReference>
<organism evidence="4 5">
    <name type="scientific">Methylocystis echinoides</name>
    <dbReference type="NCBI Taxonomy" id="29468"/>
    <lineage>
        <taxon>Bacteria</taxon>
        <taxon>Pseudomonadati</taxon>
        <taxon>Pseudomonadota</taxon>
        <taxon>Alphaproteobacteria</taxon>
        <taxon>Hyphomicrobiales</taxon>
        <taxon>Methylocystaceae</taxon>
        <taxon>Methylocystis</taxon>
    </lineage>
</organism>
<dbReference type="InterPro" id="IPR036866">
    <property type="entry name" value="RibonucZ/Hydroxyglut_hydro"/>
</dbReference>
<evidence type="ECO:0000256" key="2">
    <source>
        <dbReference type="SAM" id="SignalP"/>
    </source>
</evidence>
<reference evidence="4" key="1">
    <citation type="journal article" date="2023" name="Int. J. Syst. Evol. Microbiol.">
        <title>Methylocystis iwaonis sp. nov., a type II methane-oxidizing bacterium from surface soil of a rice paddy field in Japan, and emended description of the genus Methylocystis (ex Whittenbury et al. 1970) Bowman et al. 1993.</title>
        <authorList>
            <person name="Kaise H."/>
            <person name="Sawadogo J.B."/>
            <person name="Alam M.S."/>
            <person name="Ueno C."/>
            <person name="Dianou D."/>
            <person name="Shinjo R."/>
            <person name="Asakawa S."/>
        </authorList>
    </citation>
    <scope>NUCLEOTIDE SEQUENCE</scope>
    <source>
        <strain evidence="4">LMG27198</strain>
    </source>
</reference>
<evidence type="ECO:0000313" key="4">
    <source>
        <dbReference type="EMBL" id="GLI91497.1"/>
    </source>
</evidence>
<feature type="chain" id="PRO_5040968917" evidence="2">
    <location>
        <begin position="24"/>
        <end position="311"/>
    </location>
</feature>
<accession>A0A9W6GR14</accession>
<comment type="caution">
    <text evidence="4">The sequence shown here is derived from an EMBL/GenBank/DDBJ whole genome shotgun (WGS) entry which is preliminary data.</text>
</comment>
<sequence length="311" mass="32867">MLRILTAILTVAAALLFPSVAGAAGAFFALAEIAPGVFAHQGETALMTRDNLGGIANLGAIVGEDAIAVIDTGGSLIQGRAFLAALREKSQKPIRYVINTHAHPDHVFGNAAFAGPGVTFVGHKNLPRALAARGEHYVAAFRATMGDALDGVTIVPPTLTVAESLALDLGGREIELVAWRTAHSEADLTVLDRKTGTLFAGDLLFLQHVPVVDGSLLGFLDVADRLAAIKAERVVPGHGPMVAPWPKALDDERAYLSHLTADLRAAIRKGESVREAAGTAGNEEKSKWRLFEDYNARNATAGFAELEWESP</sequence>
<dbReference type="Pfam" id="PF00753">
    <property type="entry name" value="Lactamase_B"/>
    <property type="match status" value="1"/>
</dbReference>
<feature type="signal peptide" evidence="2">
    <location>
        <begin position="1"/>
        <end position="23"/>
    </location>
</feature>
<dbReference type="NCBIfam" id="TIGR04559">
    <property type="entry name" value="SoxH_rel_PQQ_2"/>
    <property type="match status" value="1"/>
</dbReference>
<dbReference type="InterPro" id="IPR050855">
    <property type="entry name" value="NDM-1-like"/>
</dbReference>
<dbReference type="Proteomes" id="UP001144323">
    <property type="component" value="Unassembled WGS sequence"/>
</dbReference>
<dbReference type="InterPro" id="IPR030829">
    <property type="entry name" value="SoxH-rel_PQQ_2"/>
</dbReference>
<dbReference type="GO" id="GO:0017001">
    <property type="term" value="P:antibiotic catabolic process"/>
    <property type="evidence" value="ECO:0007669"/>
    <property type="project" value="UniProtKB-ARBA"/>
</dbReference>
<evidence type="ECO:0000259" key="3">
    <source>
        <dbReference type="SMART" id="SM00849"/>
    </source>
</evidence>
<dbReference type="InterPro" id="IPR001279">
    <property type="entry name" value="Metallo-B-lactamas"/>
</dbReference>